<keyword evidence="3" id="KW-0732">Signal</keyword>
<evidence type="ECO:0000256" key="1">
    <source>
        <dbReference type="ARBA" id="ARBA00022801"/>
    </source>
</evidence>
<evidence type="ECO:0000256" key="2">
    <source>
        <dbReference type="SAM" id="MobiDB-lite"/>
    </source>
</evidence>
<sequence length="347" mass="36936">MRTSFIRAGLPSVLGLASFLLQPTIAENFADSPTNDRASKRTASKSDWNELEWASMLSSAAYAGCTGKTHDVNITHQIADRATATQGFIGVSDQQKRIVIVFRGSNELKDFRNDLDTRKVAITGLSGVTFPPGVEVMHGVHMPWGAVHNDVIAQVKSLTAKYPNYSIGITGHSLGGSLTYLGFPVLAQIFPNKEIVASPLNAFPIGNEAFAQHSTQLLSSKRIVRRGTQHNDGVPNMYTTSSPLSKLPLASVLSHYGIEYYSNGSQPTTLRCEGERDKSCSAGNGATGPTPQHHYSFGVDMGPSGAMGCMASGGGFGANGGSMRVMGAGEGADGEVVRKVIEREWKA</sequence>
<name>A0A4Z1NHL1_9PEZI</name>
<comment type="caution">
    <text evidence="5">The sequence shown here is derived from an EMBL/GenBank/DDBJ whole genome shotgun (WGS) entry which is preliminary data.</text>
</comment>
<evidence type="ECO:0000313" key="5">
    <source>
        <dbReference type="EMBL" id="TID13228.1"/>
    </source>
</evidence>
<protein>
    <submittedName>
        <fullName evidence="5">Putative transporter</fullName>
    </submittedName>
</protein>
<dbReference type="PANTHER" id="PTHR46640:SF3">
    <property type="entry name" value="LIPASE LIH1-RELATED"/>
    <property type="match status" value="1"/>
</dbReference>
<dbReference type="CDD" id="cd00519">
    <property type="entry name" value="Lipase_3"/>
    <property type="match status" value="1"/>
</dbReference>
<feature type="signal peptide" evidence="3">
    <location>
        <begin position="1"/>
        <end position="26"/>
    </location>
</feature>
<evidence type="ECO:0000313" key="6">
    <source>
        <dbReference type="Proteomes" id="UP000298493"/>
    </source>
</evidence>
<dbReference type="PANTHER" id="PTHR46640">
    <property type="entry name" value="TRIACYLGLYCEROL LIPASE, PUTATIVE (AFU_ORTHOLOGUE AFUA_6G06510)-RELATED"/>
    <property type="match status" value="1"/>
</dbReference>
<feature type="compositionally biased region" description="Polar residues" evidence="2">
    <location>
        <begin position="281"/>
        <end position="290"/>
    </location>
</feature>
<dbReference type="AlphaFoldDB" id="A0A4Z1NHL1"/>
<feature type="chain" id="PRO_5021268133" evidence="3">
    <location>
        <begin position="27"/>
        <end position="347"/>
    </location>
</feature>
<gene>
    <name evidence="5" type="ORF">E6O75_ATG10301</name>
</gene>
<dbReference type="Pfam" id="PF01764">
    <property type="entry name" value="Lipase_3"/>
    <property type="match status" value="1"/>
</dbReference>
<dbReference type="InterPro" id="IPR029058">
    <property type="entry name" value="AB_hydrolase_fold"/>
</dbReference>
<dbReference type="GO" id="GO:0016787">
    <property type="term" value="F:hydrolase activity"/>
    <property type="evidence" value="ECO:0007669"/>
    <property type="project" value="UniProtKB-KW"/>
</dbReference>
<evidence type="ECO:0000259" key="4">
    <source>
        <dbReference type="Pfam" id="PF01764"/>
    </source>
</evidence>
<accession>A0A4Z1NHL1</accession>
<organism evidence="5 6">
    <name type="scientific">Venturia nashicola</name>
    <dbReference type="NCBI Taxonomy" id="86259"/>
    <lineage>
        <taxon>Eukaryota</taxon>
        <taxon>Fungi</taxon>
        <taxon>Dikarya</taxon>
        <taxon>Ascomycota</taxon>
        <taxon>Pezizomycotina</taxon>
        <taxon>Dothideomycetes</taxon>
        <taxon>Pleosporomycetidae</taxon>
        <taxon>Venturiales</taxon>
        <taxon>Venturiaceae</taxon>
        <taxon>Venturia</taxon>
    </lineage>
</organism>
<feature type="region of interest" description="Disordered" evidence="2">
    <location>
        <begin position="272"/>
        <end position="291"/>
    </location>
</feature>
<reference evidence="5 6" key="1">
    <citation type="submission" date="2019-04" db="EMBL/GenBank/DDBJ databases">
        <title>High contiguity whole genome sequence and gene annotation resource for two Venturia nashicola isolates.</title>
        <authorList>
            <person name="Prokchorchik M."/>
            <person name="Won K."/>
            <person name="Lee Y."/>
            <person name="Choi E.D."/>
            <person name="Segonzac C."/>
            <person name="Sohn K.H."/>
        </authorList>
    </citation>
    <scope>NUCLEOTIDE SEQUENCE [LARGE SCALE GENOMIC DNA]</scope>
    <source>
        <strain evidence="5 6">PRI2</strain>
    </source>
</reference>
<dbReference type="Proteomes" id="UP000298493">
    <property type="component" value="Unassembled WGS sequence"/>
</dbReference>
<evidence type="ECO:0000256" key="3">
    <source>
        <dbReference type="SAM" id="SignalP"/>
    </source>
</evidence>
<dbReference type="Gene3D" id="3.40.50.1820">
    <property type="entry name" value="alpha/beta hydrolase"/>
    <property type="match status" value="1"/>
</dbReference>
<keyword evidence="1" id="KW-0378">Hydrolase</keyword>
<feature type="domain" description="Fungal lipase-type" evidence="4">
    <location>
        <begin position="99"/>
        <end position="239"/>
    </location>
</feature>
<dbReference type="InterPro" id="IPR002921">
    <property type="entry name" value="Fungal_lipase-type"/>
</dbReference>
<dbReference type="EMBL" id="SNSC02000028">
    <property type="protein sequence ID" value="TID13228.1"/>
    <property type="molecule type" value="Genomic_DNA"/>
</dbReference>
<keyword evidence="6" id="KW-1185">Reference proteome</keyword>
<dbReference type="GO" id="GO:0006629">
    <property type="term" value="P:lipid metabolic process"/>
    <property type="evidence" value="ECO:0007669"/>
    <property type="project" value="InterPro"/>
</dbReference>
<proteinExistence type="predicted"/>
<dbReference type="InterPro" id="IPR051299">
    <property type="entry name" value="AB_hydrolase_lip/est"/>
</dbReference>
<dbReference type="SUPFAM" id="SSF53474">
    <property type="entry name" value="alpha/beta-Hydrolases"/>
    <property type="match status" value="1"/>
</dbReference>
<dbReference type="STRING" id="86259.A0A4Z1NHL1"/>